<dbReference type="Proteomes" id="UP001390339">
    <property type="component" value="Unassembled WGS sequence"/>
</dbReference>
<reference evidence="2 3" key="1">
    <citation type="journal article" date="2024" name="IMA Fungus">
        <title>Apiospora arundinis, a panoply of carbohydrate-active enzymes and secondary metabolites.</title>
        <authorList>
            <person name="Sorensen T."/>
            <person name="Petersen C."/>
            <person name="Muurmann A.T."/>
            <person name="Christiansen J.V."/>
            <person name="Brundto M.L."/>
            <person name="Overgaard C.K."/>
            <person name="Boysen A.T."/>
            <person name="Wollenberg R.D."/>
            <person name="Larsen T.O."/>
            <person name="Sorensen J.L."/>
            <person name="Nielsen K.L."/>
            <person name="Sondergaard T.E."/>
        </authorList>
    </citation>
    <scope>NUCLEOTIDE SEQUENCE [LARGE SCALE GENOMIC DNA]</scope>
    <source>
        <strain evidence="2 3">AAU 773</strain>
    </source>
</reference>
<comment type="caution">
    <text evidence="2">The sequence shown here is derived from an EMBL/GenBank/DDBJ whole genome shotgun (WGS) entry which is preliminary data.</text>
</comment>
<organism evidence="2 3">
    <name type="scientific">Apiospora arundinis</name>
    <dbReference type="NCBI Taxonomy" id="335852"/>
    <lineage>
        <taxon>Eukaryota</taxon>
        <taxon>Fungi</taxon>
        <taxon>Dikarya</taxon>
        <taxon>Ascomycota</taxon>
        <taxon>Pezizomycotina</taxon>
        <taxon>Sordariomycetes</taxon>
        <taxon>Xylariomycetidae</taxon>
        <taxon>Amphisphaeriales</taxon>
        <taxon>Apiosporaceae</taxon>
        <taxon>Apiospora</taxon>
    </lineage>
</organism>
<gene>
    <name evidence="2" type="ORF">PGQ11_008272</name>
</gene>
<feature type="domain" description="F-box" evidence="1">
    <location>
        <begin position="56"/>
        <end position="105"/>
    </location>
</feature>
<dbReference type="Gene3D" id="2.130.10.10">
    <property type="entry name" value="YVTN repeat-like/Quinoprotein amine dehydrogenase"/>
    <property type="match status" value="1"/>
</dbReference>
<keyword evidence="3" id="KW-1185">Reference proteome</keyword>
<name>A0ABR2IEM3_9PEZI</name>
<dbReference type="SUPFAM" id="SSF50998">
    <property type="entry name" value="Quinoprotein alcohol dehydrogenase-like"/>
    <property type="match status" value="1"/>
</dbReference>
<proteinExistence type="predicted"/>
<dbReference type="InterPro" id="IPR011047">
    <property type="entry name" value="Quinoprotein_ADH-like_sf"/>
</dbReference>
<evidence type="ECO:0000313" key="3">
    <source>
        <dbReference type="Proteomes" id="UP001390339"/>
    </source>
</evidence>
<dbReference type="EMBL" id="JAPCWZ010000005">
    <property type="protein sequence ID" value="KAK8862037.1"/>
    <property type="molecule type" value="Genomic_DNA"/>
</dbReference>
<protein>
    <recommendedName>
        <fullName evidence="1">F-box domain-containing protein</fullName>
    </recommendedName>
</protein>
<sequence length="504" mass="57414">MDQTLVQALSGLKLADGHDDDHARMASLLALAEDTSLKPNEIRLLKDILLKRTLQTDILARLPVELAVVVLTHLEIYDIWSCFTVSKTWRSKLVSEDVSRALADVHFPALSYISRRYLVNRGSDSYVNNIATCFVKAVGESMRCREVPRRKPLEKKFAWSDEKYFSIDPEEYNRFPTPPPDHSGVPHKSLYAHGRIAWAYDEHTFVVDCLVTRKRRILDHPDGKMLESSIELSALGSKLLVAHARRYLYAWDVETGRCERARLQNQVRSCTTEGDRVVFVTGDTQVFVWKFGGSLLSVDVASLSPPLDIINARSPIAIAHPNDEAVIFLSTQKQTAHKETKFVIYEFNQRKFVKSYQSESLGSDTNYWAGFEKVNSYGLYALCYSNLGEQKRLTRCIFTTQFDIYHKKFGEQRFDAPAFSPKTGYRAWNKCVVFGGRNLQDEQSTILVHHPGHDIGRLAARGKVLWPDPGPNAFQAYIHDDMFEVALSIDGYLVWRLDSKPMEP</sequence>
<dbReference type="SUPFAM" id="SSF81383">
    <property type="entry name" value="F-box domain"/>
    <property type="match status" value="1"/>
</dbReference>
<evidence type="ECO:0000259" key="1">
    <source>
        <dbReference type="PROSITE" id="PS50181"/>
    </source>
</evidence>
<accession>A0ABR2IEM3</accession>
<dbReference type="PROSITE" id="PS50181">
    <property type="entry name" value="FBOX"/>
    <property type="match status" value="1"/>
</dbReference>
<evidence type="ECO:0000313" key="2">
    <source>
        <dbReference type="EMBL" id="KAK8862037.1"/>
    </source>
</evidence>
<dbReference type="Gene3D" id="1.20.1280.50">
    <property type="match status" value="1"/>
</dbReference>
<dbReference type="InterPro" id="IPR015943">
    <property type="entry name" value="WD40/YVTN_repeat-like_dom_sf"/>
</dbReference>
<dbReference type="InterPro" id="IPR036047">
    <property type="entry name" value="F-box-like_dom_sf"/>
</dbReference>
<dbReference type="InterPro" id="IPR001810">
    <property type="entry name" value="F-box_dom"/>
</dbReference>